<dbReference type="Proteomes" id="UP000494161">
    <property type="component" value="Unassembled WGS sequence"/>
</dbReference>
<feature type="region of interest" description="Disordered" evidence="1">
    <location>
        <begin position="1"/>
        <end position="25"/>
    </location>
</feature>
<evidence type="ECO:0000313" key="2">
    <source>
        <dbReference type="EMBL" id="CAB3955807.1"/>
    </source>
</evidence>
<sequence length="113" mass="12160">MPYIDPTGENPGWSEDPQPGFGLTAWADEPPTPPIVPASVTKYQACVVLARHQLLAQTSAFFSNMGADDPRRLAWEMAATVHRHSASTLDAIQHLGLSASQADAMFVEAAQVE</sequence>
<organism evidence="2 3">
    <name type="scientific">Achromobacter ruhlandii</name>
    <dbReference type="NCBI Taxonomy" id="72557"/>
    <lineage>
        <taxon>Bacteria</taxon>
        <taxon>Pseudomonadati</taxon>
        <taxon>Pseudomonadota</taxon>
        <taxon>Betaproteobacteria</taxon>
        <taxon>Burkholderiales</taxon>
        <taxon>Alcaligenaceae</taxon>
        <taxon>Achromobacter</taxon>
    </lineage>
</organism>
<evidence type="ECO:0000256" key="1">
    <source>
        <dbReference type="SAM" id="MobiDB-lite"/>
    </source>
</evidence>
<gene>
    <name evidence="2" type="ORF">LMG7053_04811</name>
</gene>
<evidence type="ECO:0000313" key="3">
    <source>
        <dbReference type="Proteomes" id="UP000494161"/>
    </source>
</evidence>
<protein>
    <submittedName>
        <fullName evidence="2">Uncharacterized protein</fullName>
    </submittedName>
</protein>
<proteinExistence type="predicted"/>
<name>A0ABM8M1L3_9BURK</name>
<accession>A0ABM8M1L3</accession>
<dbReference type="RefSeq" id="WP_175224383.1">
    <property type="nucleotide sequence ID" value="NZ_CADILJ010000065.1"/>
</dbReference>
<dbReference type="EMBL" id="CADILJ010000065">
    <property type="protein sequence ID" value="CAB3955807.1"/>
    <property type="molecule type" value="Genomic_DNA"/>
</dbReference>
<reference evidence="2 3" key="1">
    <citation type="submission" date="2020-04" db="EMBL/GenBank/DDBJ databases">
        <authorList>
            <person name="De Canck E."/>
        </authorList>
    </citation>
    <scope>NUCLEOTIDE SEQUENCE [LARGE SCALE GENOMIC DNA]</scope>
    <source>
        <strain evidence="2 3">LMG 7053</strain>
    </source>
</reference>
<keyword evidence="3" id="KW-1185">Reference proteome</keyword>
<comment type="caution">
    <text evidence="2">The sequence shown here is derived from an EMBL/GenBank/DDBJ whole genome shotgun (WGS) entry which is preliminary data.</text>
</comment>